<dbReference type="RefSeq" id="WP_162710394.1">
    <property type="nucleotide sequence ID" value="NZ_CP030764.1"/>
</dbReference>
<sequence>MIYSEEKSGGLAVPLIGILLAIAGILAVLVATGGRHSSAAGSVWVPQASIKDNKMCEKFGKEKCETINSFGRKKYSKGLEHLRWNSACFSFRHQAAYVQPGLSRNGKSA</sequence>
<geneLocation type="plasmid" evidence="2 3">
    <name>unnamed4</name>
</geneLocation>
<evidence type="ECO:0000256" key="1">
    <source>
        <dbReference type="SAM" id="Phobius"/>
    </source>
</evidence>
<accession>A0A2Z4YTG2</accession>
<name>A0A2Z4YTG2_RHILE</name>
<reference evidence="2 3" key="1">
    <citation type="submission" date="2018-07" db="EMBL/GenBank/DDBJ databases">
        <title>Rhizobium leguminosarum strain:ATCC 14479 Genome sequencing and assembly.</title>
        <authorList>
            <person name="Chakraborty R."/>
        </authorList>
    </citation>
    <scope>NUCLEOTIDE SEQUENCE [LARGE SCALE GENOMIC DNA]</scope>
    <source>
        <strain evidence="2 3">ATCC 14479</strain>
        <plasmid evidence="3">Plasmid unnamed4</plasmid>
    </source>
</reference>
<keyword evidence="2" id="KW-0614">Plasmid</keyword>
<keyword evidence="1" id="KW-0472">Membrane</keyword>
<organism evidence="2 3">
    <name type="scientific">Rhizobium leguminosarum</name>
    <dbReference type="NCBI Taxonomy" id="384"/>
    <lineage>
        <taxon>Bacteria</taxon>
        <taxon>Pseudomonadati</taxon>
        <taxon>Pseudomonadota</taxon>
        <taxon>Alphaproteobacteria</taxon>
        <taxon>Hyphomicrobiales</taxon>
        <taxon>Rhizobiaceae</taxon>
        <taxon>Rhizobium/Agrobacterium group</taxon>
        <taxon>Rhizobium</taxon>
    </lineage>
</organism>
<dbReference type="Proteomes" id="UP000251166">
    <property type="component" value="Plasmid unnamed4"/>
</dbReference>
<protein>
    <submittedName>
        <fullName evidence="2">Uncharacterized protein</fullName>
    </submittedName>
</protein>
<feature type="transmembrane region" description="Helical" evidence="1">
    <location>
        <begin position="12"/>
        <end position="32"/>
    </location>
</feature>
<evidence type="ECO:0000313" key="3">
    <source>
        <dbReference type="Proteomes" id="UP000251166"/>
    </source>
</evidence>
<keyword evidence="1" id="KW-1133">Transmembrane helix</keyword>
<gene>
    <name evidence="2" type="ORF">DLJ82_6690</name>
</gene>
<dbReference type="EMBL" id="CP030764">
    <property type="protein sequence ID" value="AXA44660.1"/>
    <property type="molecule type" value="Genomic_DNA"/>
</dbReference>
<evidence type="ECO:0000313" key="2">
    <source>
        <dbReference type="EMBL" id="AXA44660.1"/>
    </source>
</evidence>
<dbReference type="AlphaFoldDB" id="A0A2Z4YTG2"/>
<keyword evidence="1" id="KW-0812">Transmembrane</keyword>
<proteinExistence type="predicted"/>